<keyword evidence="4" id="KW-1185">Reference proteome</keyword>
<dbReference type="InterPro" id="IPR009671">
    <property type="entry name" value="RraB_dom"/>
</dbReference>
<dbReference type="Pfam" id="PF06877">
    <property type="entry name" value="RraB"/>
    <property type="match status" value="1"/>
</dbReference>
<dbReference type="RefSeq" id="WP_194365517.1">
    <property type="nucleotide sequence ID" value="NZ_CP054493.1"/>
</dbReference>
<dbReference type="InterPro" id="IPR016097">
    <property type="entry name" value="DUF695"/>
</dbReference>
<gene>
    <name evidence="3" type="ORF">HUE87_07105</name>
</gene>
<protein>
    <submittedName>
        <fullName evidence="3">DUF695 domain-containing protein</fullName>
    </submittedName>
</protein>
<reference evidence="3 4" key="1">
    <citation type="submission" date="2020-05" db="EMBL/GenBank/DDBJ databases">
        <title>Sulfurimonas marisnigri, sp. nov., and Sulfurimonas baltica, sp. nov., manganese oxide reducing chemolithoautotrophs of the class Epsilonproteobacteria isolated from the pelagic redoxclines of the Black and Baltic Seas and emended description of the genus Sulfurimonas.</title>
        <authorList>
            <person name="Henkel J.V."/>
            <person name="Laudan C."/>
            <person name="Werner J."/>
            <person name="Neu T."/>
            <person name="Plewe S."/>
            <person name="Sproer C."/>
            <person name="Bunk B."/>
            <person name="Schulz-Vogt H.N."/>
        </authorList>
    </citation>
    <scope>NUCLEOTIDE SEQUENCE [LARGE SCALE GENOMIC DNA]</scope>
    <source>
        <strain evidence="3 4">SoZ1</strain>
    </source>
</reference>
<proteinExistence type="predicted"/>
<name>A0A7S7RNV1_9BACT</name>
<feature type="domain" description="DUF695" evidence="1">
    <location>
        <begin position="43"/>
        <end position="120"/>
    </location>
</feature>
<dbReference type="InterPro" id="IPR036701">
    <property type="entry name" value="RraB-like_sf"/>
</dbReference>
<dbReference type="Pfam" id="PF05117">
    <property type="entry name" value="DUF695"/>
    <property type="match status" value="1"/>
</dbReference>
<feature type="domain" description="Regulator of ribonuclease activity B" evidence="2">
    <location>
        <begin position="133"/>
        <end position="229"/>
    </location>
</feature>
<dbReference type="Proteomes" id="UP000593836">
    <property type="component" value="Chromosome"/>
</dbReference>
<organism evidence="3 4">
    <name type="scientific">Candidatus Sulfurimonas marisnigri</name>
    <dbReference type="NCBI Taxonomy" id="2740405"/>
    <lineage>
        <taxon>Bacteria</taxon>
        <taxon>Pseudomonadati</taxon>
        <taxon>Campylobacterota</taxon>
        <taxon>Epsilonproteobacteria</taxon>
        <taxon>Campylobacterales</taxon>
        <taxon>Sulfurimonadaceae</taxon>
        <taxon>Sulfurimonas</taxon>
    </lineage>
</organism>
<accession>A0A7S7RNV1</accession>
<sequence length="236" mass="27737">MRETFSRLEDNEVVHIEVYLDAKEHKEDCPWIFSVFIKFDAINDELDSFFETKESLIIALELENRAYYVGNRIVGEWSEVYFYASDSKKLDSVVTEILKPTGYIYESNAARDKDWQFFDFNIFPTDLELCLMQSQHIISLMQEEGDDKSISREVEHYASFDTFTQKERFIKKALTCGFTFKDDISSDELEYGVALTKEHTLNEDDLREVIAPLLEFIKEEHGEYELWSTTLVETQS</sequence>
<evidence type="ECO:0000259" key="2">
    <source>
        <dbReference type="Pfam" id="PF06877"/>
    </source>
</evidence>
<dbReference type="Gene3D" id="3.30.70.970">
    <property type="entry name" value="RraB-like"/>
    <property type="match status" value="1"/>
</dbReference>
<evidence type="ECO:0000313" key="4">
    <source>
        <dbReference type="Proteomes" id="UP000593836"/>
    </source>
</evidence>
<evidence type="ECO:0000259" key="1">
    <source>
        <dbReference type="Pfam" id="PF05117"/>
    </source>
</evidence>
<dbReference type="AlphaFoldDB" id="A0A7S7RNV1"/>
<dbReference type="KEGG" id="smas:HUE87_07105"/>
<evidence type="ECO:0000313" key="3">
    <source>
        <dbReference type="EMBL" id="QOY53682.1"/>
    </source>
</evidence>
<dbReference type="SUPFAM" id="SSF89946">
    <property type="entry name" value="Hypothetical protein VC0424"/>
    <property type="match status" value="1"/>
</dbReference>
<dbReference type="EMBL" id="CP054493">
    <property type="protein sequence ID" value="QOY53682.1"/>
    <property type="molecule type" value="Genomic_DNA"/>
</dbReference>